<dbReference type="SUPFAM" id="SSF51261">
    <property type="entry name" value="Duplicated hybrid motif"/>
    <property type="match status" value="1"/>
</dbReference>
<gene>
    <name evidence="7" type="ORF">NOX80_18460</name>
</gene>
<evidence type="ECO:0000313" key="8">
    <source>
        <dbReference type="Proteomes" id="UP001059844"/>
    </source>
</evidence>
<dbReference type="PANTHER" id="PTHR11329:SF0">
    <property type="entry name" value="LEUKOCYTE CELL-DERIVED CHEMOTAXIN-2"/>
    <property type="match status" value="1"/>
</dbReference>
<dbReference type="Proteomes" id="UP001059844">
    <property type="component" value="Chromosome"/>
</dbReference>
<evidence type="ECO:0000256" key="4">
    <source>
        <dbReference type="ARBA" id="ARBA00023157"/>
    </source>
</evidence>
<evidence type="ECO:0000256" key="5">
    <source>
        <dbReference type="ARBA" id="ARBA00024361"/>
    </source>
</evidence>
<keyword evidence="4" id="KW-1015">Disulfide bond</keyword>
<proteinExistence type="inferred from homology"/>
<dbReference type="CDD" id="cd12797">
    <property type="entry name" value="M23_peptidase"/>
    <property type="match status" value="1"/>
</dbReference>
<dbReference type="PANTHER" id="PTHR11329">
    <property type="entry name" value="LEUKOCYTE CELL-DERIVED CHEMOTAXIN 2"/>
    <property type="match status" value="1"/>
</dbReference>
<dbReference type="InterPro" id="IPR016047">
    <property type="entry name" value="M23ase_b-sheet_dom"/>
</dbReference>
<keyword evidence="1" id="KW-0479">Metal-binding</keyword>
<keyword evidence="8" id="KW-1185">Reference proteome</keyword>
<dbReference type="InterPro" id="IPR008663">
    <property type="entry name" value="LECT2"/>
</dbReference>
<keyword evidence="3" id="KW-0862">Zinc</keyword>
<dbReference type="EMBL" id="CP101751">
    <property type="protein sequence ID" value="UUC45590.1"/>
    <property type="molecule type" value="Genomic_DNA"/>
</dbReference>
<keyword evidence="2" id="KW-0732">Signal</keyword>
<evidence type="ECO:0000256" key="2">
    <source>
        <dbReference type="ARBA" id="ARBA00022729"/>
    </source>
</evidence>
<dbReference type="Pfam" id="PF01551">
    <property type="entry name" value="Peptidase_M23"/>
    <property type="match status" value="1"/>
</dbReference>
<reference evidence="7" key="1">
    <citation type="submission" date="2022-07" db="EMBL/GenBank/DDBJ databases">
        <title>Isolation, identification, and degradation of a PFOSA degrading strain from sewage treatment plant.</title>
        <authorList>
            <person name="Zhang L."/>
            <person name="Huo Y."/>
        </authorList>
    </citation>
    <scope>NUCLEOTIDE SEQUENCE</scope>
    <source>
        <strain evidence="7">C1</strain>
    </source>
</reference>
<comment type="similarity">
    <text evidence="5">Belongs to the LECT2/MIM-1 family.</text>
</comment>
<sequence>MDVQKKNNYIAPVLWGITITGLAILLTMTKKAFAAIVPNQKIRGCDAHGCGSFGASRGGRTHNGVDVVVTPGQNIVSPISGTITRFPYPYKGDFNYKGIEIKNSEYTVMIFYMNTTVLANTKVTAGQTIGKAQNIAAKYGNGMTPHVHIEVRDSKGNLINPTNMFV</sequence>
<evidence type="ECO:0000313" key="7">
    <source>
        <dbReference type="EMBL" id="UUC45590.1"/>
    </source>
</evidence>
<dbReference type="RefSeq" id="WP_256551283.1">
    <property type="nucleotide sequence ID" value="NZ_CP101751.1"/>
</dbReference>
<feature type="domain" description="M23ase beta-sheet core" evidence="6">
    <location>
        <begin position="61"/>
        <end position="161"/>
    </location>
</feature>
<dbReference type="Gene3D" id="2.70.70.10">
    <property type="entry name" value="Glucose Permease (Domain IIA)"/>
    <property type="match status" value="1"/>
</dbReference>
<evidence type="ECO:0000259" key="6">
    <source>
        <dbReference type="Pfam" id="PF01551"/>
    </source>
</evidence>
<dbReference type="InterPro" id="IPR011055">
    <property type="entry name" value="Dup_hybrid_motif"/>
</dbReference>
<name>A0ABY5ITH4_9FLAO</name>
<evidence type="ECO:0000256" key="3">
    <source>
        <dbReference type="ARBA" id="ARBA00022833"/>
    </source>
</evidence>
<organism evidence="7 8">
    <name type="scientific">Flavobacterium cerinum</name>
    <dbReference type="NCBI Taxonomy" id="2502784"/>
    <lineage>
        <taxon>Bacteria</taxon>
        <taxon>Pseudomonadati</taxon>
        <taxon>Bacteroidota</taxon>
        <taxon>Flavobacteriia</taxon>
        <taxon>Flavobacteriales</taxon>
        <taxon>Flavobacteriaceae</taxon>
        <taxon>Flavobacterium</taxon>
    </lineage>
</organism>
<protein>
    <submittedName>
        <fullName evidence="7">M23 family metallopeptidase</fullName>
    </submittedName>
</protein>
<evidence type="ECO:0000256" key="1">
    <source>
        <dbReference type="ARBA" id="ARBA00022723"/>
    </source>
</evidence>
<accession>A0ABY5ITH4</accession>